<name>A0AAD3T1L3_NEPGR</name>
<evidence type="ECO:0000256" key="2">
    <source>
        <dbReference type="ARBA" id="ARBA00022737"/>
    </source>
</evidence>
<dbReference type="Pfam" id="PF13041">
    <property type="entry name" value="PPR_2"/>
    <property type="match status" value="1"/>
</dbReference>
<comment type="caution">
    <text evidence="4">The sequence shown here is derived from an EMBL/GenBank/DDBJ whole genome shotgun (WGS) entry which is preliminary data.</text>
</comment>
<dbReference type="SUPFAM" id="SSF48452">
    <property type="entry name" value="TPR-like"/>
    <property type="match status" value="1"/>
</dbReference>
<evidence type="ECO:0008006" key="6">
    <source>
        <dbReference type="Google" id="ProtNLM"/>
    </source>
</evidence>
<dbReference type="EMBL" id="BSYO01000022">
    <property type="protein sequence ID" value="GMH20914.1"/>
    <property type="molecule type" value="Genomic_DNA"/>
</dbReference>
<dbReference type="GO" id="GO:0003729">
    <property type="term" value="F:mRNA binding"/>
    <property type="evidence" value="ECO:0007669"/>
    <property type="project" value="UniProtKB-ARBA"/>
</dbReference>
<dbReference type="GO" id="GO:0005739">
    <property type="term" value="C:mitochondrion"/>
    <property type="evidence" value="ECO:0007669"/>
    <property type="project" value="TreeGrafter"/>
</dbReference>
<dbReference type="Pfam" id="PF01535">
    <property type="entry name" value="PPR"/>
    <property type="match status" value="1"/>
</dbReference>
<dbReference type="Gene3D" id="1.25.40.10">
    <property type="entry name" value="Tetratricopeptide repeat domain"/>
    <property type="match status" value="3"/>
</dbReference>
<proteinExistence type="inferred from homology"/>
<dbReference type="PANTHER" id="PTHR45717">
    <property type="entry name" value="OS12G0527900 PROTEIN"/>
    <property type="match status" value="1"/>
</dbReference>
<evidence type="ECO:0000256" key="3">
    <source>
        <dbReference type="PROSITE-ProRule" id="PRU00708"/>
    </source>
</evidence>
<accession>A0AAD3T1L3</accession>
<dbReference type="PANTHER" id="PTHR45717:SF8">
    <property type="entry name" value="OS01G0301000 PROTEIN"/>
    <property type="match status" value="1"/>
</dbReference>
<evidence type="ECO:0000313" key="4">
    <source>
        <dbReference type="EMBL" id="GMH20914.1"/>
    </source>
</evidence>
<gene>
    <name evidence="4" type="ORF">Nepgr_022756</name>
</gene>
<keyword evidence="5" id="KW-1185">Reference proteome</keyword>
<dbReference type="InterPro" id="IPR011990">
    <property type="entry name" value="TPR-like_helical_dom_sf"/>
</dbReference>
<feature type="repeat" description="PPR" evidence="3">
    <location>
        <begin position="145"/>
        <end position="179"/>
    </location>
</feature>
<evidence type="ECO:0000313" key="5">
    <source>
        <dbReference type="Proteomes" id="UP001279734"/>
    </source>
</evidence>
<dbReference type="PROSITE" id="PS51375">
    <property type="entry name" value="PPR"/>
    <property type="match status" value="1"/>
</dbReference>
<dbReference type="Proteomes" id="UP001279734">
    <property type="component" value="Unassembled WGS sequence"/>
</dbReference>
<organism evidence="4 5">
    <name type="scientific">Nepenthes gracilis</name>
    <name type="common">Slender pitcher plant</name>
    <dbReference type="NCBI Taxonomy" id="150966"/>
    <lineage>
        <taxon>Eukaryota</taxon>
        <taxon>Viridiplantae</taxon>
        <taxon>Streptophyta</taxon>
        <taxon>Embryophyta</taxon>
        <taxon>Tracheophyta</taxon>
        <taxon>Spermatophyta</taxon>
        <taxon>Magnoliopsida</taxon>
        <taxon>eudicotyledons</taxon>
        <taxon>Gunneridae</taxon>
        <taxon>Pentapetalae</taxon>
        <taxon>Caryophyllales</taxon>
        <taxon>Nepenthaceae</taxon>
        <taxon>Nepenthes</taxon>
    </lineage>
</organism>
<dbReference type="InterPro" id="IPR002885">
    <property type="entry name" value="PPR_rpt"/>
</dbReference>
<comment type="similarity">
    <text evidence="1">Belongs to the PPR family. P subfamily.</text>
</comment>
<dbReference type="AlphaFoldDB" id="A0AAD3T1L3"/>
<sequence length="512" mass="58171">MSKYTCRLIFSCSLQLRRLCSAAAKEAVETAASAGVAATTPSPSENRLSRRISAVLATGGKVADVLHQYISEGNVVRKEDLMNCLRSLRKYKRYQHCLEILEWMENGRIKYPAKSYATRLDIISKLKGIAEAEKYFGSLSPDAKNKYTCEALLRCYCMENMVEKAAALFEEMKRLNFRSRLVFNNLMTLFMKVGRPDKVPPLIQDMAECNLPPSSYAYTILIQSYACMNDLEGVDRVLEEILNDDKNTNWTVYHNLAMVYVRAGVFEKAELALNRLEEFLKDSIHCERSSYHLLIIMYANTGNVAAVKRVWISLKSSFPRCHNLSYLHLLEALSRLDDVDGLAKYFEEWNNSHKIYNSRLANIMIGAYLSHDMLCNAEQVFEDAVTKAAAPYFRGHEMFMAYFLDKGEIRSVLKHVEAAVAKVGKDEKWQPDPEIIGPIFGLFKEEKDVDGAEEFCRMLKKVNCLDLKAVLSLLQIYIAAGRTATGMRARVEEYGVEDSSELESLLEKVCPK</sequence>
<evidence type="ECO:0000256" key="1">
    <source>
        <dbReference type="ARBA" id="ARBA00007626"/>
    </source>
</evidence>
<dbReference type="NCBIfam" id="TIGR00756">
    <property type="entry name" value="PPR"/>
    <property type="match status" value="1"/>
</dbReference>
<reference evidence="4" key="1">
    <citation type="submission" date="2023-05" db="EMBL/GenBank/DDBJ databases">
        <title>Nepenthes gracilis genome sequencing.</title>
        <authorList>
            <person name="Fukushima K."/>
        </authorList>
    </citation>
    <scope>NUCLEOTIDE SEQUENCE</scope>
    <source>
        <strain evidence="4">SING2019-196</strain>
    </source>
</reference>
<keyword evidence="2" id="KW-0677">Repeat</keyword>
<protein>
    <recommendedName>
        <fullName evidence="6">Pentatricopeptide repeat-containing protein</fullName>
    </recommendedName>
</protein>